<organism evidence="2 3">
    <name type="scientific">Thelohanellus kitauei</name>
    <name type="common">Myxosporean</name>
    <dbReference type="NCBI Taxonomy" id="669202"/>
    <lineage>
        <taxon>Eukaryota</taxon>
        <taxon>Metazoa</taxon>
        <taxon>Cnidaria</taxon>
        <taxon>Myxozoa</taxon>
        <taxon>Myxosporea</taxon>
        <taxon>Bivalvulida</taxon>
        <taxon>Platysporina</taxon>
        <taxon>Myxobolidae</taxon>
        <taxon>Thelohanellus</taxon>
    </lineage>
</organism>
<sequence>MTAHEELGLYLIYFILVAFPIIDLSLNSCLHRILIELHGWIHKYIEICFSKGKGFEKVLLILQYYFKSITTLNIPVSHEDRQIFHGLWGMLSKNQLLTSNFLVNIRETSKKRKTSINTAFFPVKNIINDLMNGLSDVECIKKLQTEQKLFLYEDVKTDYLRIINDDYIKSCGKYQTSNCPCRFTVNQRESVSLTEEHGFGPYPKQVKENARNSQLSTKRIVASNVMAANQSSVSPLSTPPSNIRLVPRTRRNANTPLPSLNSLASIVLHNENTLSHRG</sequence>
<comment type="caution">
    <text evidence="2">The sequence shown here is derived from an EMBL/GenBank/DDBJ whole genome shotgun (WGS) entry which is preliminary data.</text>
</comment>
<feature type="transmembrane region" description="Helical" evidence="1">
    <location>
        <begin position="7"/>
        <end position="26"/>
    </location>
</feature>
<keyword evidence="1" id="KW-0472">Membrane</keyword>
<evidence type="ECO:0000256" key="1">
    <source>
        <dbReference type="SAM" id="Phobius"/>
    </source>
</evidence>
<keyword evidence="1" id="KW-1133">Transmembrane helix</keyword>
<reference evidence="2 3" key="1">
    <citation type="journal article" date="2014" name="Genome Biol. Evol.">
        <title>The genome of the myxosporean Thelohanellus kitauei shows adaptations to nutrient acquisition within its fish host.</title>
        <authorList>
            <person name="Yang Y."/>
            <person name="Xiong J."/>
            <person name="Zhou Z."/>
            <person name="Huo F."/>
            <person name="Miao W."/>
            <person name="Ran C."/>
            <person name="Liu Y."/>
            <person name="Zhang J."/>
            <person name="Feng J."/>
            <person name="Wang M."/>
            <person name="Wang M."/>
            <person name="Wang L."/>
            <person name="Yao B."/>
        </authorList>
    </citation>
    <scope>NUCLEOTIDE SEQUENCE [LARGE SCALE GENOMIC DNA]</scope>
    <source>
        <strain evidence="2">Wuqing</strain>
    </source>
</reference>
<dbReference type="EMBL" id="JWZT01003829">
    <property type="protein sequence ID" value="KII65444.1"/>
    <property type="molecule type" value="Genomic_DNA"/>
</dbReference>
<keyword evidence="3" id="KW-1185">Reference proteome</keyword>
<evidence type="ECO:0000313" key="3">
    <source>
        <dbReference type="Proteomes" id="UP000031668"/>
    </source>
</evidence>
<proteinExistence type="predicted"/>
<dbReference type="AlphaFoldDB" id="A0A0C2IJA9"/>
<dbReference type="Proteomes" id="UP000031668">
    <property type="component" value="Unassembled WGS sequence"/>
</dbReference>
<name>A0A0C2IJA9_THEKT</name>
<keyword evidence="1" id="KW-0812">Transmembrane</keyword>
<gene>
    <name evidence="2" type="ORF">RF11_01049</name>
</gene>
<accession>A0A0C2IJA9</accession>
<evidence type="ECO:0000313" key="2">
    <source>
        <dbReference type="EMBL" id="KII65444.1"/>
    </source>
</evidence>
<protein>
    <submittedName>
        <fullName evidence="2">Uncharacterized protein</fullName>
    </submittedName>
</protein>